<dbReference type="PANTHER" id="PTHR45638">
    <property type="entry name" value="CYCLIC NUCLEOTIDE-GATED CATION CHANNEL SUBUNIT A"/>
    <property type="match status" value="1"/>
</dbReference>
<dbReference type="GO" id="GO:0005221">
    <property type="term" value="F:intracellularly cyclic nucleotide-activated monoatomic cation channel activity"/>
    <property type="evidence" value="ECO:0007669"/>
    <property type="project" value="InterPro"/>
</dbReference>
<keyword evidence="4" id="KW-1185">Reference proteome</keyword>
<accession>A0A812IUX1</accession>
<feature type="domain" description="Cyclic nucleotide-binding" evidence="2">
    <location>
        <begin position="7"/>
        <end position="107"/>
    </location>
</feature>
<dbReference type="SMART" id="SM00100">
    <property type="entry name" value="cNMP"/>
    <property type="match status" value="1"/>
</dbReference>
<dbReference type="PANTHER" id="PTHR45638:SF11">
    <property type="entry name" value="CYCLIC NUCLEOTIDE-GATED CATION CHANNEL SUBUNIT A"/>
    <property type="match status" value="1"/>
</dbReference>
<keyword evidence="1" id="KW-0407">Ion channel</keyword>
<evidence type="ECO:0000256" key="1">
    <source>
        <dbReference type="ARBA" id="ARBA00023286"/>
    </source>
</evidence>
<dbReference type="CDD" id="cd00038">
    <property type="entry name" value="CAP_ED"/>
    <property type="match status" value="1"/>
</dbReference>
<dbReference type="OrthoDB" id="421226at2759"/>
<evidence type="ECO:0000313" key="3">
    <source>
        <dbReference type="EMBL" id="CAE7168948.1"/>
    </source>
</evidence>
<comment type="caution">
    <text evidence="3">The sequence shown here is derived from an EMBL/GenBank/DDBJ whole genome shotgun (WGS) entry which is preliminary data.</text>
</comment>
<dbReference type="PROSITE" id="PS50042">
    <property type="entry name" value="CNMP_BINDING_3"/>
    <property type="match status" value="1"/>
</dbReference>
<keyword evidence="1" id="KW-1071">Ligand-gated ion channel</keyword>
<dbReference type="SUPFAM" id="SSF51206">
    <property type="entry name" value="cAMP-binding domain-like"/>
    <property type="match status" value="1"/>
</dbReference>
<name>A0A812IUX1_SYMPI</name>
<keyword evidence="1" id="KW-0813">Transport</keyword>
<dbReference type="Pfam" id="PF00027">
    <property type="entry name" value="cNMP_binding"/>
    <property type="match status" value="1"/>
</dbReference>
<dbReference type="EMBL" id="CAJNIZ010000547">
    <property type="protein sequence ID" value="CAE7168948.1"/>
    <property type="molecule type" value="Genomic_DNA"/>
</dbReference>
<dbReference type="GO" id="GO:0044877">
    <property type="term" value="F:protein-containing complex binding"/>
    <property type="evidence" value="ECO:0007669"/>
    <property type="project" value="TreeGrafter"/>
</dbReference>
<evidence type="ECO:0000259" key="2">
    <source>
        <dbReference type="PROSITE" id="PS50042"/>
    </source>
</evidence>
<evidence type="ECO:0000313" key="4">
    <source>
        <dbReference type="Proteomes" id="UP000649617"/>
    </source>
</evidence>
<proteinExistence type="predicted"/>
<dbReference type="InterPro" id="IPR014710">
    <property type="entry name" value="RmlC-like_jellyroll"/>
</dbReference>
<dbReference type="Proteomes" id="UP000649617">
    <property type="component" value="Unassembled WGS sequence"/>
</dbReference>
<reference evidence="3" key="1">
    <citation type="submission" date="2021-02" db="EMBL/GenBank/DDBJ databases">
        <authorList>
            <person name="Dougan E. K."/>
            <person name="Rhodes N."/>
            <person name="Thang M."/>
            <person name="Chan C."/>
        </authorList>
    </citation>
    <scope>NUCLEOTIDE SEQUENCE</scope>
</reference>
<sequence>MLKRIDFFRNFGPAFLDELLSSPESIRKVLVMPGTVLLREGTPGDSMMVVSKGRVAASVNGRVVKHLGEGSYFGELVFLGAALVRTATVTATTFCDVRIIYNRSFKRTPCLSESAALRAIGARGLGPRMSWLEILQFRSLPDL</sequence>
<keyword evidence="1" id="KW-0406">Ion transport</keyword>
<dbReference type="InterPro" id="IPR050866">
    <property type="entry name" value="CNG_cation_channel"/>
</dbReference>
<organism evidence="3 4">
    <name type="scientific">Symbiodinium pilosum</name>
    <name type="common">Dinoflagellate</name>
    <dbReference type="NCBI Taxonomy" id="2952"/>
    <lineage>
        <taxon>Eukaryota</taxon>
        <taxon>Sar</taxon>
        <taxon>Alveolata</taxon>
        <taxon>Dinophyceae</taxon>
        <taxon>Suessiales</taxon>
        <taxon>Symbiodiniaceae</taxon>
        <taxon>Symbiodinium</taxon>
    </lineage>
</organism>
<dbReference type="AlphaFoldDB" id="A0A812IUX1"/>
<dbReference type="Gene3D" id="2.60.120.10">
    <property type="entry name" value="Jelly Rolls"/>
    <property type="match status" value="1"/>
</dbReference>
<dbReference type="InterPro" id="IPR018490">
    <property type="entry name" value="cNMP-bd_dom_sf"/>
</dbReference>
<protein>
    <submittedName>
        <fullName evidence="3">HCN4 protein</fullName>
    </submittedName>
</protein>
<dbReference type="InterPro" id="IPR000595">
    <property type="entry name" value="cNMP-bd_dom"/>
</dbReference>
<gene>
    <name evidence="3" type="primary">HCN4</name>
    <name evidence="3" type="ORF">SPIL2461_LOCUS646</name>
</gene>